<accession>A0AA36AU38</accession>
<gene>
    <name evidence="1" type="ORF">OCTVUL_1B011076</name>
</gene>
<proteinExistence type="predicted"/>
<keyword evidence="2" id="KW-1185">Reference proteome</keyword>
<reference evidence="1" key="1">
    <citation type="submission" date="2023-08" db="EMBL/GenBank/DDBJ databases">
        <authorList>
            <person name="Alioto T."/>
            <person name="Alioto T."/>
            <person name="Gomez Garrido J."/>
        </authorList>
    </citation>
    <scope>NUCLEOTIDE SEQUENCE</scope>
</reference>
<dbReference type="AlphaFoldDB" id="A0AA36AU38"/>
<evidence type="ECO:0000313" key="2">
    <source>
        <dbReference type="Proteomes" id="UP001162480"/>
    </source>
</evidence>
<protein>
    <submittedName>
        <fullName evidence="1">Uncharacterized protein</fullName>
    </submittedName>
</protein>
<name>A0AA36AU38_OCTVU</name>
<organism evidence="1 2">
    <name type="scientific">Octopus vulgaris</name>
    <name type="common">Common octopus</name>
    <dbReference type="NCBI Taxonomy" id="6645"/>
    <lineage>
        <taxon>Eukaryota</taxon>
        <taxon>Metazoa</taxon>
        <taxon>Spiralia</taxon>
        <taxon>Lophotrochozoa</taxon>
        <taxon>Mollusca</taxon>
        <taxon>Cephalopoda</taxon>
        <taxon>Coleoidea</taxon>
        <taxon>Octopodiformes</taxon>
        <taxon>Octopoda</taxon>
        <taxon>Incirrata</taxon>
        <taxon>Octopodidae</taxon>
        <taxon>Octopus</taxon>
    </lineage>
</organism>
<evidence type="ECO:0000313" key="1">
    <source>
        <dbReference type="EMBL" id="CAI9722350.1"/>
    </source>
</evidence>
<sequence length="180" mass="21453">MVQLRSCIRQQRNPEKLKRHLHVFRRLVVIAVYQFDYSALKLFTYLFICLVNICGTEAFSFISQFEQASRDTPQYHNAEISKAGKVFHIPQCRVLETKYDHSKLNDFIHCVEAYGKREHYENILRDTVADIERADEFDPPHRKRVRGSQVNYKTTYFEVVENILMFLPERFSGIQEYAFF</sequence>
<dbReference type="Proteomes" id="UP001162480">
    <property type="component" value="Chromosome 5"/>
</dbReference>
<dbReference type="EMBL" id="OX597818">
    <property type="protein sequence ID" value="CAI9722350.1"/>
    <property type="molecule type" value="Genomic_DNA"/>
</dbReference>